<proteinExistence type="predicted"/>
<organism evidence="2 3">
    <name type="scientific">Pseudodesulfovibrio alkaliphilus</name>
    <dbReference type="NCBI Taxonomy" id="2661613"/>
    <lineage>
        <taxon>Bacteria</taxon>
        <taxon>Pseudomonadati</taxon>
        <taxon>Thermodesulfobacteriota</taxon>
        <taxon>Desulfovibrionia</taxon>
        <taxon>Desulfovibrionales</taxon>
        <taxon>Desulfovibrionaceae</taxon>
    </lineage>
</organism>
<dbReference type="EMBL" id="WODC01000014">
    <property type="protein sequence ID" value="MUM78819.1"/>
    <property type="molecule type" value="Genomic_DNA"/>
</dbReference>
<dbReference type="AlphaFoldDB" id="A0A7K1KRU1"/>
<dbReference type="Proteomes" id="UP000461162">
    <property type="component" value="Unassembled WGS sequence"/>
</dbReference>
<dbReference type="InterPro" id="IPR004291">
    <property type="entry name" value="Transposase_IS66_central"/>
</dbReference>
<protein>
    <submittedName>
        <fullName evidence="2">Transposase</fullName>
    </submittedName>
</protein>
<evidence type="ECO:0000259" key="1">
    <source>
        <dbReference type="Pfam" id="PF03050"/>
    </source>
</evidence>
<evidence type="ECO:0000313" key="2">
    <source>
        <dbReference type="EMBL" id="MUM78819.1"/>
    </source>
</evidence>
<name>A0A7K1KRU1_9BACT</name>
<comment type="caution">
    <text evidence="2">The sequence shown here is derived from an EMBL/GenBank/DDBJ whole genome shotgun (WGS) entry which is preliminary data.</text>
</comment>
<reference evidence="2 3" key="1">
    <citation type="submission" date="2019-11" db="EMBL/GenBank/DDBJ databases">
        <title>Pseudodesulfovibrio alkaliphilus, sp. nov., an alkaliphilic sulfate-reducing bacteria from mud volcano of Taman peninsula, Russia.</title>
        <authorList>
            <person name="Frolova A."/>
            <person name="Merkel A.Y."/>
            <person name="Slobodkin A.I."/>
        </authorList>
    </citation>
    <scope>NUCLEOTIDE SEQUENCE [LARGE SCALE GENOMIC DNA]</scope>
    <source>
        <strain evidence="2 3">F-1</strain>
    </source>
</reference>
<feature type="domain" description="Transposase IS66 central" evidence="1">
    <location>
        <begin position="7"/>
        <end position="49"/>
    </location>
</feature>
<accession>A0A7K1KRU1</accession>
<gene>
    <name evidence="2" type="ORF">GKC30_14375</name>
</gene>
<sequence>MDYIKSQWVARGGDIKRPSVLFHYDPGRGGKVAEEIVGNFRGFLQTDGY</sequence>
<keyword evidence="3" id="KW-1185">Reference proteome</keyword>
<dbReference type="Pfam" id="PF03050">
    <property type="entry name" value="DDE_Tnp_IS66"/>
    <property type="match status" value="1"/>
</dbReference>
<feature type="non-terminal residue" evidence="2">
    <location>
        <position position="49"/>
    </location>
</feature>
<evidence type="ECO:0000313" key="3">
    <source>
        <dbReference type="Proteomes" id="UP000461162"/>
    </source>
</evidence>